<dbReference type="AlphaFoldDB" id="K7S2L5"/>
<name>K7S2L5_VIBCL</name>
<evidence type="ECO:0000313" key="2">
    <source>
        <dbReference type="EMBL" id="AFV93288.1"/>
    </source>
</evidence>
<protein>
    <submittedName>
        <fullName evidence="2">Uncharacterized protein</fullName>
    </submittedName>
</protein>
<dbReference type="EMBL" id="JX669612">
    <property type="protein sequence ID" value="AFV93288.1"/>
    <property type="molecule type" value="Genomic_DNA"/>
</dbReference>
<reference evidence="2" key="1">
    <citation type="journal article" date="2012" name="PLoS ONE">
        <title>Constitutive Type VI Secretion System Expression Gives Vibrio cholerae Intra- and Interspecific Competitive Advantages.</title>
        <authorList>
            <person name="Unterweger D."/>
            <person name="Kitaoka M."/>
            <person name="Miyata S.T."/>
            <person name="Bachmann V."/>
            <person name="Brooks T.M."/>
            <person name="Moloney J."/>
            <person name="Sosa O."/>
            <person name="Silva D."/>
            <person name="Duran-Gonzalez J."/>
            <person name="Provenzano D."/>
            <person name="Pukatzki S."/>
        </authorList>
    </citation>
    <scope>NUCLEOTIDE SEQUENCE</scope>
    <source>
        <strain evidence="2">DL2111</strain>
    </source>
</reference>
<proteinExistence type="predicted"/>
<sequence length="48" mass="5237">MTVQIKILINGSLMPSSFHTRSKLWVPIDTTNPGETRSPTNSPLSLIG</sequence>
<evidence type="ECO:0000256" key="1">
    <source>
        <dbReference type="SAM" id="MobiDB-lite"/>
    </source>
</evidence>
<organism evidence="2">
    <name type="scientific">Vibrio cholerae</name>
    <dbReference type="NCBI Taxonomy" id="666"/>
    <lineage>
        <taxon>Bacteria</taxon>
        <taxon>Pseudomonadati</taxon>
        <taxon>Pseudomonadota</taxon>
        <taxon>Gammaproteobacteria</taxon>
        <taxon>Vibrionales</taxon>
        <taxon>Vibrionaceae</taxon>
        <taxon>Vibrio</taxon>
    </lineage>
</organism>
<accession>K7S2L5</accession>
<feature type="region of interest" description="Disordered" evidence="1">
    <location>
        <begin position="29"/>
        <end position="48"/>
    </location>
</feature>